<organism evidence="2 3">
    <name type="scientific">Caldiarchaeum subterraneum</name>
    <dbReference type="NCBI Taxonomy" id="311458"/>
    <lineage>
        <taxon>Archaea</taxon>
        <taxon>Nitrososphaerota</taxon>
        <taxon>Candidatus Caldarchaeales</taxon>
        <taxon>Candidatus Caldarchaeaceae</taxon>
        <taxon>Candidatus Caldarchaeum</taxon>
    </lineage>
</organism>
<comment type="caution">
    <text evidence="2">The sequence shown here is derived from an EMBL/GenBank/DDBJ whole genome shotgun (WGS) entry which is preliminary data.</text>
</comment>
<keyword evidence="1" id="KW-0175">Coiled coil</keyword>
<proteinExistence type="predicted"/>
<protein>
    <submittedName>
        <fullName evidence="2">Uncharacterized protein</fullName>
    </submittedName>
</protein>
<dbReference type="AlphaFoldDB" id="A0A833ECN4"/>
<feature type="coiled-coil region" evidence="1">
    <location>
        <begin position="1"/>
        <end position="48"/>
    </location>
</feature>
<evidence type="ECO:0000256" key="1">
    <source>
        <dbReference type="SAM" id="Coils"/>
    </source>
</evidence>
<evidence type="ECO:0000313" key="3">
    <source>
        <dbReference type="Proteomes" id="UP000608579"/>
    </source>
</evidence>
<reference evidence="2" key="1">
    <citation type="journal article" date="2020" name="ISME J.">
        <title>Gammaproteobacteria mediating utilization of methyl-, sulfur- and petroleum organic compounds in deep ocean hydrothermal plumes.</title>
        <authorList>
            <person name="Zhou Z."/>
            <person name="Liu Y."/>
            <person name="Pan J."/>
            <person name="Cron B.R."/>
            <person name="Toner B.M."/>
            <person name="Anantharaman K."/>
            <person name="Breier J.A."/>
            <person name="Dick G.J."/>
            <person name="Li M."/>
        </authorList>
    </citation>
    <scope>NUCLEOTIDE SEQUENCE</scope>
    <source>
        <strain evidence="2">SZUA-1515</strain>
    </source>
</reference>
<gene>
    <name evidence="2" type="ORF">EYH45_05365</name>
</gene>
<dbReference type="EMBL" id="DQVM01000105">
    <property type="protein sequence ID" value="HIQ29975.1"/>
    <property type="molecule type" value="Genomic_DNA"/>
</dbReference>
<sequence length="88" mass="10282">MEEFQKQLEDLEEQLQYCEKLVASETRLDVAVLILEELQSKIQKIKESSGVVDERLTALADRVKLLYHRAKALLSLQEGRNAYRQFED</sequence>
<name>A0A833ECN4_CALS0</name>
<evidence type="ECO:0000313" key="2">
    <source>
        <dbReference type="EMBL" id="HIQ29975.1"/>
    </source>
</evidence>
<dbReference type="Proteomes" id="UP000608579">
    <property type="component" value="Unassembled WGS sequence"/>
</dbReference>
<accession>A0A833ECN4</accession>